<reference evidence="4" key="1">
    <citation type="journal article" date="2019" name="Int. J. Syst. Evol. Microbiol.">
        <title>The Global Catalogue of Microorganisms (GCM) 10K type strain sequencing project: providing services to taxonomists for standard genome sequencing and annotation.</title>
        <authorList>
            <consortium name="The Broad Institute Genomics Platform"/>
            <consortium name="The Broad Institute Genome Sequencing Center for Infectious Disease"/>
            <person name="Wu L."/>
            <person name="Ma J."/>
        </authorList>
    </citation>
    <scope>NUCLEOTIDE SEQUENCE [LARGE SCALE GENOMIC DNA]</scope>
    <source>
        <strain evidence="4">CGMCC 4.1799</strain>
    </source>
</reference>
<accession>A0ABW0RQI9</accession>
<evidence type="ECO:0000259" key="2">
    <source>
        <dbReference type="Pfam" id="PF11795"/>
    </source>
</evidence>
<dbReference type="Pfam" id="PF11795">
    <property type="entry name" value="DUF3322"/>
    <property type="match status" value="1"/>
</dbReference>
<dbReference type="Pfam" id="PF09983">
    <property type="entry name" value="JetD_C"/>
    <property type="match status" value="1"/>
</dbReference>
<evidence type="ECO:0000313" key="3">
    <source>
        <dbReference type="EMBL" id="MFC5545948.1"/>
    </source>
</evidence>
<comment type="caution">
    <text evidence="3">The sequence shown here is derived from an EMBL/GenBank/DDBJ whole genome shotgun (WGS) entry which is preliminary data.</text>
</comment>
<feature type="domain" description="Wadjet protein JetD C-terminal" evidence="1">
    <location>
        <begin position="226"/>
        <end position="396"/>
    </location>
</feature>
<gene>
    <name evidence="3" type="ORF">ACFPQA_12850</name>
</gene>
<proteinExistence type="predicted"/>
<evidence type="ECO:0000313" key="4">
    <source>
        <dbReference type="Proteomes" id="UP001596055"/>
    </source>
</evidence>
<dbReference type="InterPro" id="IPR024537">
    <property type="entry name" value="DUF3322"/>
</dbReference>
<evidence type="ECO:0000259" key="1">
    <source>
        <dbReference type="Pfam" id="PF09983"/>
    </source>
</evidence>
<dbReference type="InterPro" id="IPR024534">
    <property type="entry name" value="JetD_C"/>
</dbReference>
<sequence length="407" mass="46303">MSDRGWGLMPEEVIERLREREWGNRRTLKARLKEEKPFPVSISLKPPRGKEAVSDLKRFHRFVSAWRAFPEQSCVHWENRSFRQLSSQNIPVRFLVSDIELLAGLLGKAERAALADWEERISRILAEPFARGDGVQHELFVALVENLEVLETFSDDDLTLFVRLIPQLRPGLGGGTYLRALPVVHVDTKFIEQNYQLIERLTDVVYFGDVSASGGLMEWLNCRENPKGWLFVRPLCGESRSALGGLPILQMDTDTLLNFELPARNILVVENVQSGLALPSLENTIAVFGGGKNVSWLSASWLESKRVAYWGDIDSEGFRILGDARSRCLTVRSIMMDEATVNAFNNRMVGEPESARLRPRCLERQEAVLLQKLREGHFGKRRLEQERLSSNYIARALTDWAVEIFPG</sequence>
<keyword evidence="4" id="KW-1185">Reference proteome</keyword>
<feature type="domain" description="DUF3322" evidence="2">
    <location>
        <begin position="10"/>
        <end position="202"/>
    </location>
</feature>
<name>A0ABW0RQI9_9GAMM</name>
<protein>
    <submittedName>
        <fullName evidence="3">Wadjet anti-phage system protein JetD domain-containing protein</fullName>
    </submittedName>
</protein>
<dbReference type="Proteomes" id="UP001596055">
    <property type="component" value="Unassembled WGS sequence"/>
</dbReference>
<dbReference type="EMBL" id="JBHSNL010000004">
    <property type="protein sequence ID" value="MFC5545948.1"/>
    <property type="molecule type" value="Genomic_DNA"/>
</dbReference>
<dbReference type="RefSeq" id="WP_248160197.1">
    <property type="nucleotide sequence ID" value="NZ_JAKZAJ010000005.1"/>
</dbReference>
<organism evidence="3 4">
    <name type="scientific">Marinobacter koreensis</name>
    <dbReference type="NCBI Taxonomy" id="335974"/>
    <lineage>
        <taxon>Bacteria</taxon>
        <taxon>Pseudomonadati</taxon>
        <taxon>Pseudomonadota</taxon>
        <taxon>Gammaproteobacteria</taxon>
        <taxon>Pseudomonadales</taxon>
        <taxon>Marinobacteraceae</taxon>
        <taxon>Marinobacter</taxon>
    </lineage>
</organism>